<name>A0A2S0N443_9BURK</name>
<organism evidence="2 3">
    <name type="scientific">Simplicispira suum</name>
    <dbReference type="NCBI Taxonomy" id="2109915"/>
    <lineage>
        <taxon>Bacteria</taxon>
        <taxon>Pseudomonadati</taxon>
        <taxon>Pseudomonadota</taxon>
        <taxon>Betaproteobacteria</taxon>
        <taxon>Burkholderiales</taxon>
        <taxon>Comamonadaceae</taxon>
        <taxon>Simplicispira</taxon>
    </lineage>
</organism>
<protein>
    <recommendedName>
        <fullName evidence="1">Hemerythrin-like domain-containing protein</fullName>
    </recommendedName>
</protein>
<dbReference type="Pfam" id="PF01814">
    <property type="entry name" value="Hemerythrin"/>
    <property type="match status" value="1"/>
</dbReference>
<dbReference type="InterPro" id="IPR012312">
    <property type="entry name" value="Hemerythrin-like"/>
</dbReference>
<sequence length="147" mass="16651">MVSGIQHHSTLVTQLVGDHRQLLESFGVLKKTAEANDATGFKRELQGFKALLIPHLLEEAVRLYTFLRQEFKTRGDAGSYQLVNDYKSEMKGIGDAAVHFVDTYSATAEDAIDFQEARASLHEIGRLLGDRIRREETELYPLYQSLH</sequence>
<gene>
    <name evidence="2" type="ORF">C6571_17700</name>
</gene>
<feature type="domain" description="Hemerythrin-like" evidence="1">
    <location>
        <begin position="11"/>
        <end position="142"/>
    </location>
</feature>
<evidence type="ECO:0000313" key="2">
    <source>
        <dbReference type="EMBL" id="AVO42886.1"/>
    </source>
</evidence>
<evidence type="ECO:0000259" key="1">
    <source>
        <dbReference type="Pfam" id="PF01814"/>
    </source>
</evidence>
<accession>A0A2S0N443</accession>
<dbReference type="KEGG" id="simp:C6571_17700"/>
<dbReference type="OrthoDB" id="8526133at2"/>
<dbReference type="Proteomes" id="UP000239326">
    <property type="component" value="Chromosome"/>
</dbReference>
<keyword evidence="3" id="KW-1185">Reference proteome</keyword>
<dbReference type="EMBL" id="CP027669">
    <property type="protein sequence ID" value="AVO42886.1"/>
    <property type="molecule type" value="Genomic_DNA"/>
</dbReference>
<dbReference type="Gene3D" id="1.20.120.1370">
    <property type="entry name" value="Regulator of RNA polymerase sigma(70) subunit, domain 4"/>
    <property type="match status" value="1"/>
</dbReference>
<evidence type="ECO:0000313" key="3">
    <source>
        <dbReference type="Proteomes" id="UP000239326"/>
    </source>
</evidence>
<reference evidence="2 3" key="1">
    <citation type="submission" date="2018-03" db="EMBL/GenBank/DDBJ databases">
        <title>Genome sequencing of Simplicispira sp.</title>
        <authorList>
            <person name="Kim S.-J."/>
            <person name="Heo J."/>
            <person name="Kwon S.-W."/>
        </authorList>
    </citation>
    <scope>NUCLEOTIDE SEQUENCE [LARGE SCALE GENOMIC DNA]</scope>
    <source>
        <strain evidence="2 3">SC1-8</strain>
    </source>
</reference>
<dbReference type="InterPro" id="IPR038309">
    <property type="entry name" value="Rsd/AlgQ_sf"/>
</dbReference>
<dbReference type="AlphaFoldDB" id="A0A2S0N443"/>
<dbReference type="RefSeq" id="WP_106447861.1">
    <property type="nucleotide sequence ID" value="NZ_CP027669.1"/>
</dbReference>
<proteinExistence type="predicted"/>